<evidence type="ECO:0000256" key="11">
    <source>
        <dbReference type="SAM" id="Phobius"/>
    </source>
</evidence>
<evidence type="ECO:0000256" key="5">
    <source>
        <dbReference type="ARBA" id="ARBA00020673"/>
    </source>
</evidence>
<evidence type="ECO:0000256" key="4">
    <source>
        <dbReference type="ARBA" id="ARBA00013533"/>
    </source>
</evidence>
<evidence type="ECO:0000256" key="1">
    <source>
        <dbReference type="ARBA" id="ARBA00002978"/>
    </source>
</evidence>
<accession>A0ABP1D5D5</accession>
<feature type="region of interest" description="Disordered" evidence="10">
    <location>
        <begin position="378"/>
        <end position="441"/>
    </location>
</feature>
<feature type="transmembrane region" description="Helical" evidence="11">
    <location>
        <begin position="340"/>
        <end position="359"/>
    </location>
</feature>
<dbReference type="InterPro" id="IPR032816">
    <property type="entry name" value="VTT_dom"/>
</dbReference>
<evidence type="ECO:0000256" key="7">
    <source>
        <dbReference type="ARBA" id="ARBA00022989"/>
    </source>
</evidence>
<dbReference type="Proteomes" id="UP001497453">
    <property type="component" value="Chromosome 2"/>
</dbReference>
<keyword evidence="14" id="KW-1185">Reference proteome</keyword>
<feature type="region of interest" description="Disordered" evidence="10">
    <location>
        <begin position="26"/>
        <end position="48"/>
    </location>
</feature>
<name>A0ABP1D5D5_9APHY</name>
<organism evidence="13 14">
    <name type="scientific">Somion occarium</name>
    <dbReference type="NCBI Taxonomy" id="3059160"/>
    <lineage>
        <taxon>Eukaryota</taxon>
        <taxon>Fungi</taxon>
        <taxon>Dikarya</taxon>
        <taxon>Basidiomycota</taxon>
        <taxon>Agaricomycotina</taxon>
        <taxon>Agaricomycetes</taxon>
        <taxon>Polyporales</taxon>
        <taxon>Cerrenaceae</taxon>
        <taxon>Somion</taxon>
    </lineage>
</organism>
<feature type="transmembrane region" description="Helical" evidence="11">
    <location>
        <begin position="179"/>
        <end position="199"/>
    </location>
</feature>
<evidence type="ECO:0000256" key="2">
    <source>
        <dbReference type="ARBA" id="ARBA00004653"/>
    </source>
</evidence>
<evidence type="ECO:0000256" key="9">
    <source>
        <dbReference type="ARBA" id="ARBA00023136"/>
    </source>
</evidence>
<keyword evidence="8" id="KW-0333">Golgi apparatus</keyword>
<comment type="function">
    <text evidence="1">Golgi membrane protein involved in vesicular trafficking and spindle migration.</text>
</comment>
<dbReference type="EMBL" id="OZ037945">
    <property type="protein sequence ID" value="CAL1702277.1"/>
    <property type="molecule type" value="Genomic_DNA"/>
</dbReference>
<evidence type="ECO:0000256" key="6">
    <source>
        <dbReference type="ARBA" id="ARBA00022692"/>
    </source>
</evidence>
<keyword evidence="9 11" id="KW-0472">Membrane</keyword>
<evidence type="ECO:0000256" key="3">
    <source>
        <dbReference type="ARBA" id="ARBA00008640"/>
    </source>
</evidence>
<feature type="compositionally biased region" description="Low complexity" evidence="10">
    <location>
        <begin position="26"/>
        <end position="37"/>
    </location>
</feature>
<feature type="domain" description="VTT" evidence="12">
    <location>
        <begin position="200"/>
        <end position="314"/>
    </location>
</feature>
<feature type="compositionally biased region" description="Acidic residues" evidence="10">
    <location>
        <begin position="379"/>
        <end position="392"/>
    </location>
</feature>
<dbReference type="InterPro" id="IPR051076">
    <property type="entry name" value="Golgi_membrane_TVP38/TMEM64"/>
</dbReference>
<dbReference type="Pfam" id="PF09335">
    <property type="entry name" value="VTT_dom"/>
    <property type="match status" value="1"/>
</dbReference>
<dbReference type="PANTHER" id="PTHR47549">
    <property type="entry name" value="GOLGI APPARATUS MEMBRANE PROTEIN TVP38-RELATED"/>
    <property type="match status" value="1"/>
</dbReference>
<feature type="transmembrane region" description="Helical" evidence="11">
    <location>
        <begin position="211"/>
        <end position="235"/>
    </location>
</feature>
<evidence type="ECO:0000313" key="13">
    <source>
        <dbReference type="EMBL" id="CAL1702277.1"/>
    </source>
</evidence>
<feature type="compositionally biased region" description="Basic and acidic residues" evidence="10">
    <location>
        <begin position="393"/>
        <end position="404"/>
    </location>
</feature>
<evidence type="ECO:0000256" key="8">
    <source>
        <dbReference type="ARBA" id="ARBA00023034"/>
    </source>
</evidence>
<feature type="compositionally biased region" description="Basic and acidic residues" evidence="10">
    <location>
        <begin position="425"/>
        <end position="441"/>
    </location>
</feature>
<sequence>MDASVCAHPEARPGQPVVHHVALPHSSSAQPTSTSPTRCQQPHLPPRNAHMKEYTDEKVDPSLVPSSSRHCRTAPGPLPRICTLSISQSAAPCSRQQCSSHPSHFSNTSSPYSVTTRTASTSAYTRPRGLLIANLLKPWIPIILYALTSLGFIAAITLWKAEVFEGLDQLSHWLQSDEYTGRAVIFALIFLTTFPPLPLYSTLIILSGYTFGPWTGVIISYFASLAGAIAVFILSRTYFRGTISRWLSCTITIKRVVRAIEKRPKLLFLIRLAPYPFNVMNCLLAASPTLTLRTYTLCTALSLFKLIIHTSIGSSIHSFAEYHVTKPNGAASSTGHESMLGHYSTIVGIGLCLAIFFYLSYVARKAVDDELGYGPLSGEETEAFLSGDEDGGEDRREMMAELPHRPSRHWSRSPGPGPVRLDSSTNDRFEHGGHEEASIGL</sequence>
<comment type="subcellular location">
    <subcellularLocation>
        <location evidence="2">Golgi apparatus membrane</location>
        <topology evidence="2">Multi-pass membrane protein</topology>
    </subcellularLocation>
</comment>
<dbReference type="PANTHER" id="PTHR47549:SF3">
    <property type="entry name" value="GOLGI APPARATUS MEMBRANE PROTEIN TVP38"/>
    <property type="match status" value="1"/>
</dbReference>
<evidence type="ECO:0000256" key="10">
    <source>
        <dbReference type="SAM" id="MobiDB-lite"/>
    </source>
</evidence>
<gene>
    <name evidence="13" type="ORF">GFSPODELE1_LOCUS3971</name>
</gene>
<proteinExistence type="inferred from homology"/>
<protein>
    <recommendedName>
        <fullName evidence="4">Golgi apparatus membrane protein TVP38</fullName>
    </recommendedName>
    <alternativeName>
        <fullName evidence="5">Golgi apparatus membrane protein tvp38</fullName>
    </alternativeName>
</protein>
<comment type="similarity">
    <text evidence="3">Belongs to the TVP38/TMEM64 family.</text>
</comment>
<feature type="transmembrane region" description="Helical" evidence="11">
    <location>
        <begin position="139"/>
        <end position="159"/>
    </location>
</feature>
<evidence type="ECO:0000259" key="12">
    <source>
        <dbReference type="Pfam" id="PF09335"/>
    </source>
</evidence>
<keyword evidence="7 11" id="KW-1133">Transmembrane helix</keyword>
<evidence type="ECO:0000313" key="14">
    <source>
        <dbReference type="Proteomes" id="UP001497453"/>
    </source>
</evidence>
<reference evidence="14" key="1">
    <citation type="submission" date="2024-04" db="EMBL/GenBank/DDBJ databases">
        <authorList>
            <person name="Shaw F."/>
            <person name="Minotto A."/>
        </authorList>
    </citation>
    <scope>NUCLEOTIDE SEQUENCE [LARGE SCALE GENOMIC DNA]</scope>
</reference>
<keyword evidence="6 11" id="KW-0812">Transmembrane</keyword>